<name>A0ABN1IXR8_9GAMM</name>
<evidence type="ECO:0000256" key="4">
    <source>
        <dbReference type="ARBA" id="ARBA00023004"/>
    </source>
</evidence>
<keyword evidence="3" id="KW-0677">Repeat</keyword>
<evidence type="ECO:0000313" key="7">
    <source>
        <dbReference type="EMBL" id="GAA0723544.1"/>
    </source>
</evidence>
<dbReference type="InterPro" id="IPR004017">
    <property type="entry name" value="Cys_rich_dom"/>
</dbReference>
<dbReference type="RefSeq" id="WP_343793700.1">
    <property type="nucleotide sequence ID" value="NZ_BAAAEU010000025.1"/>
</dbReference>
<proteinExistence type="predicted"/>
<dbReference type="PANTHER" id="PTHR32479">
    <property type="entry name" value="GLYCOLATE OXIDASE IRON-SULFUR SUBUNIT"/>
    <property type="match status" value="1"/>
</dbReference>
<sequence length="449" mass="49614">MAEPISSTREGSLDAPTRHPLDWKNPEFYDQGALDAELERVFQICHGCRRCVSLCNAFPTLFDLVDESSTMEVDGVAKSDYAKVVDQCYLCDLCYQTKCPYVPPHPWNVDFPHVMLRAKAARHKRGETKLAAKILSSTTAVGKLASIPVVVDVVNATNRAKLTRKLLDKALGVHPDARLPTYHADTARRRLRHFDAGHAVDVKPAGRTRGKVALFATCYCNVSQPQAVEDLAAVLRHNGIAVELVQREVCCGMPKLELGDLDSVARYKEKNVPVLAAAVRDGWDITAAIPSCVLMFKQELPLMFPEDADVQLVKRHIFDPFEYLWQRHQAGLLNTEFPNALGKVAWHAPCHQRVQNIGPKTRDVLALVPGTEITAIERCSGHDGTYGVKRSTYAISRKIAKPVEDRIRQAAPDHFASDCPMAGSHLAHGLGDRPAAESPISLLRHAYGI</sequence>
<evidence type="ECO:0000256" key="2">
    <source>
        <dbReference type="ARBA" id="ARBA00022723"/>
    </source>
</evidence>
<feature type="domain" description="Cysteine-rich" evidence="6">
    <location>
        <begin position="212"/>
        <end position="297"/>
    </location>
</feature>
<dbReference type="PANTHER" id="PTHR32479:SF19">
    <property type="entry name" value="ANAEROBIC GLYCEROL-3-PHOSPHATE DEHYDROGENASE SUBUNIT C"/>
    <property type="match status" value="1"/>
</dbReference>
<gene>
    <name evidence="7" type="ORF">GCM10009105_35650</name>
</gene>
<dbReference type="Proteomes" id="UP001501523">
    <property type="component" value="Unassembled WGS sequence"/>
</dbReference>
<feature type="domain" description="Cysteine-rich" evidence="6">
    <location>
        <begin position="344"/>
        <end position="421"/>
    </location>
</feature>
<dbReference type="EMBL" id="BAAAEU010000025">
    <property type="protein sequence ID" value="GAA0723544.1"/>
    <property type="molecule type" value="Genomic_DNA"/>
</dbReference>
<keyword evidence="4" id="KW-0408">Iron</keyword>
<evidence type="ECO:0000256" key="3">
    <source>
        <dbReference type="ARBA" id="ARBA00022737"/>
    </source>
</evidence>
<protein>
    <submittedName>
        <fullName evidence="7">Ferredoxin</fullName>
    </submittedName>
</protein>
<dbReference type="Pfam" id="PF02754">
    <property type="entry name" value="CCG"/>
    <property type="match status" value="2"/>
</dbReference>
<evidence type="ECO:0000259" key="6">
    <source>
        <dbReference type="Pfam" id="PF02754"/>
    </source>
</evidence>
<dbReference type="SUPFAM" id="SSF54862">
    <property type="entry name" value="4Fe-4S ferredoxins"/>
    <property type="match status" value="1"/>
</dbReference>
<keyword evidence="5" id="KW-0411">Iron-sulfur</keyword>
<keyword evidence="1" id="KW-0004">4Fe-4S</keyword>
<reference evidence="7 8" key="1">
    <citation type="journal article" date="2019" name="Int. J. Syst. Evol. Microbiol.">
        <title>The Global Catalogue of Microorganisms (GCM) 10K type strain sequencing project: providing services to taxonomists for standard genome sequencing and annotation.</title>
        <authorList>
            <consortium name="The Broad Institute Genomics Platform"/>
            <consortium name="The Broad Institute Genome Sequencing Center for Infectious Disease"/>
            <person name="Wu L."/>
            <person name="Ma J."/>
        </authorList>
    </citation>
    <scope>NUCLEOTIDE SEQUENCE [LARGE SCALE GENOMIC DNA]</scope>
    <source>
        <strain evidence="7 8">JCM 15421</strain>
    </source>
</reference>
<evidence type="ECO:0000256" key="1">
    <source>
        <dbReference type="ARBA" id="ARBA00022485"/>
    </source>
</evidence>
<evidence type="ECO:0000256" key="5">
    <source>
        <dbReference type="ARBA" id="ARBA00023014"/>
    </source>
</evidence>
<organism evidence="7 8">
    <name type="scientific">Dokdonella soli</name>
    <dbReference type="NCBI Taxonomy" id="529810"/>
    <lineage>
        <taxon>Bacteria</taxon>
        <taxon>Pseudomonadati</taxon>
        <taxon>Pseudomonadota</taxon>
        <taxon>Gammaproteobacteria</taxon>
        <taxon>Lysobacterales</taxon>
        <taxon>Rhodanobacteraceae</taxon>
        <taxon>Dokdonella</taxon>
    </lineage>
</organism>
<accession>A0ABN1IXR8</accession>
<evidence type="ECO:0000313" key="8">
    <source>
        <dbReference type="Proteomes" id="UP001501523"/>
    </source>
</evidence>
<keyword evidence="2" id="KW-0479">Metal-binding</keyword>
<keyword evidence="8" id="KW-1185">Reference proteome</keyword>
<comment type="caution">
    <text evidence="7">The sequence shown here is derived from an EMBL/GenBank/DDBJ whole genome shotgun (WGS) entry which is preliminary data.</text>
</comment>